<dbReference type="PANTHER" id="PTHR42995:SF5">
    <property type="entry name" value="ACETYL-COENZYME A CARBOXYLASE CARBOXYL TRANSFERASE SUBUNIT BETA, CHLOROPLASTIC"/>
    <property type="match status" value="1"/>
</dbReference>
<evidence type="ECO:0000256" key="5">
    <source>
        <dbReference type="ARBA" id="ARBA00022833"/>
    </source>
</evidence>
<proteinExistence type="predicted"/>
<dbReference type="Pfam" id="PF01039">
    <property type="entry name" value="Carboxyl_trans"/>
    <property type="match status" value="1"/>
</dbReference>
<keyword evidence="2 9" id="KW-0808">Transferase</keyword>
<dbReference type="GO" id="GO:0003989">
    <property type="term" value="F:acetyl-CoA carboxylase activity"/>
    <property type="evidence" value="ECO:0007669"/>
    <property type="project" value="InterPro"/>
</dbReference>
<evidence type="ECO:0000256" key="2">
    <source>
        <dbReference type="ARBA" id="ARBA00022679"/>
    </source>
</evidence>
<keyword evidence="6" id="KW-0067">ATP-binding</keyword>
<dbReference type="GO" id="GO:0008270">
    <property type="term" value="F:zinc ion binding"/>
    <property type="evidence" value="ECO:0007669"/>
    <property type="project" value="UniProtKB-KW"/>
</dbReference>
<dbReference type="InterPro" id="IPR000438">
    <property type="entry name" value="Acetyl_CoA_COase_Trfase_b_su"/>
</dbReference>
<dbReference type="Proteomes" id="UP000215914">
    <property type="component" value="Chromosome 2"/>
</dbReference>
<gene>
    <name evidence="9" type="primary">ACCD</name>
    <name evidence="9" type="ORF">HannXRQ_Chr02g0041561</name>
</gene>
<dbReference type="EMBL" id="CM007891">
    <property type="protein sequence ID" value="OTG34065.1"/>
    <property type="molecule type" value="Genomic_DNA"/>
</dbReference>
<evidence type="ECO:0000313" key="9">
    <source>
        <dbReference type="EMBL" id="OTG34065.1"/>
    </source>
</evidence>
<dbReference type="SUPFAM" id="SSF52096">
    <property type="entry name" value="ClpP/crotonase"/>
    <property type="match status" value="1"/>
</dbReference>
<dbReference type="InParanoid" id="A0A251VEQ8"/>
<dbReference type="GO" id="GO:0005524">
    <property type="term" value="F:ATP binding"/>
    <property type="evidence" value="ECO:0007669"/>
    <property type="project" value="UniProtKB-KW"/>
</dbReference>
<dbReference type="PRINTS" id="PR01070">
    <property type="entry name" value="ACCCTRFRASEB"/>
</dbReference>
<reference evidence="10" key="1">
    <citation type="journal article" date="2017" name="Nature">
        <title>The sunflower genome provides insights into oil metabolism, flowering and Asterid evolution.</title>
        <authorList>
            <person name="Badouin H."/>
            <person name="Gouzy J."/>
            <person name="Grassa C.J."/>
            <person name="Murat F."/>
            <person name="Staton S.E."/>
            <person name="Cottret L."/>
            <person name="Lelandais-Briere C."/>
            <person name="Owens G.L."/>
            <person name="Carrere S."/>
            <person name="Mayjonade B."/>
            <person name="Legrand L."/>
            <person name="Gill N."/>
            <person name="Kane N.C."/>
            <person name="Bowers J.E."/>
            <person name="Hubner S."/>
            <person name="Bellec A."/>
            <person name="Berard A."/>
            <person name="Berges H."/>
            <person name="Blanchet N."/>
            <person name="Boniface M.C."/>
            <person name="Brunel D."/>
            <person name="Catrice O."/>
            <person name="Chaidir N."/>
            <person name="Claudel C."/>
            <person name="Donnadieu C."/>
            <person name="Faraut T."/>
            <person name="Fievet G."/>
            <person name="Helmstetter N."/>
            <person name="King M."/>
            <person name="Knapp S.J."/>
            <person name="Lai Z."/>
            <person name="Le Paslier M.C."/>
            <person name="Lippi Y."/>
            <person name="Lorenzon L."/>
            <person name="Mandel J.R."/>
            <person name="Marage G."/>
            <person name="Marchand G."/>
            <person name="Marquand E."/>
            <person name="Bret-Mestries E."/>
            <person name="Morien E."/>
            <person name="Nambeesan S."/>
            <person name="Nguyen T."/>
            <person name="Pegot-Espagnet P."/>
            <person name="Pouilly N."/>
            <person name="Raftis F."/>
            <person name="Sallet E."/>
            <person name="Schiex T."/>
            <person name="Thomas J."/>
            <person name="Vandecasteele C."/>
            <person name="Vares D."/>
            <person name="Vear F."/>
            <person name="Vautrin S."/>
            <person name="Crespi M."/>
            <person name="Mangin B."/>
            <person name="Burke J.M."/>
            <person name="Salse J."/>
            <person name="Munos S."/>
            <person name="Vincourt P."/>
            <person name="Rieseberg L.H."/>
            <person name="Langlade N.B."/>
        </authorList>
    </citation>
    <scope>NUCLEOTIDE SEQUENCE [LARGE SCALE GENOMIC DNA]</scope>
    <source>
        <strain evidence="10">cv. SF193</strain>
    </source>
</reference>
<evidence type="ECO:0000256" key="7">
    <source>
        <dbReference type="SAM" id="MobiDB-lite"/>
    </source>
</evidence>
<dbReference type="InterPro" id="IPR029045">
    <property type="entry name" value="ClpP/crotonase-like_dom_sf"/>
</dbReference>
<feature type="domain" description="CoA carboxyltransferase N-terminal" evidence="8">
    <location>
        <begin position="177"/>
        <end position="336"/>
    </location>
</feature>
<keyword evidence="3" id="KW-0547">Nucleotide-binding</keyword>
<dbReference type="GO" id="GO:0016740">
    <property type="term" value="F:transferase activity"/>
    <property type="evidence" value="ECO:0007669"/>
    <property type="project" value="UniProtKB-KW"/>
</dbReference>
<evidence type="ECO:0000259" key="8">
    <source>
        <dbReference type="PROSITE" id="PS50980"/>
    </source>
</evidence>
<dbReference type="InterPro" id="IPR011762">
    <property type="entry name" value="COA_CT_N"/>
</dbReference>
<organism evidence="9 10">
    <name type="scientific">Helianthus annuus</name>
    <name type="common">Common sunflower</name>
    <dbReference type="NCBI Taxonomy" id="4232"/>
    <lineage>
        <taxon>Eukaryota</taxon>
        <taxon>Viridiplantae</taxon>
        <taxon>Streptophyta</taxon>
        <taxon>Embryophyta</taxon>
        <taxon>Tracheophyta</taxon>
        <taxon>Spermatophyta</taxon>
        <taxon>Magnoliopsida</taxon>
        <taxon>eudicotyledons</taxon>
        <taxon>Gunneridae</taxon>
        <taxon>Pentapetalae</taxon>
        <taxon>asterids</taxon>
        <taxon>campanulids</taxon>
        <taxon>Asterales</taxon>
        <taxon>Asteraceae</taxon>
        <taxon>Asteroideae</taxon>
        <taxon>Heliantheae alliance</taxon>
        <taxon>Heliantheae</taxon>
        <taxon>Helianthus</taxon>
    </lineage>
</organism>
<evidence type="ECO:0000256" key="4">
    <source>
        <dbReference type="ARBA" id="ARBA00022771"/>
    </source>
</evidence>
<evidence type="ECO:0000256" key="1">
    <source>
        <dbReference type="ARBA" id="ARBA00011842"/>
    </source>
</evidence>
<sequence>MKRWWLNSMLFKKEFEHRCRLSKSTSSLGPIENASESKDPNINDTDKNIQSWGGHDNYSNVDLFFGVKDLRNLISDDTFLVKDSNGDIYSLYFDIENHIFEIDNDHPELESSFYRNSSYLNNGSKSKNPEHDPYMNDTQYTWNNHINSCIDSYLQSQICIDSYIFSDLDVTQKYRHLWVQCENCYGLNYKKFFKSKMNLCEQCGYHLKMSSSDRIELSIDPGTWEPMDEDMTGLTEAVQTGIGQLDGINVAIAVMDFQFMGGSMGSVVGEKITRLIEYATKEFLPLIIVCASGGARMQEGSLSLMQMAKISSALYDYQSNKSYSMYQSLHLLLPVG</sequence>
<dbReference type="STRING" id="4232.A0A251VEQ8"/>
<keyword evidence="5" id="KW-0862">Zinc</keyword>
<dbReference type="PANTHER" id="PTHR42995">
    <property type="entry name" value="ACETYL-COENZYME A CARBOXYLASE CARBOXYL TRANSFERASE SUBUNIT BETA, CHLOROPLASTIC"/>
    <property type="match status" value="1"/>
</dbReference>
<dbReference type="GO" id="GO:0006633">
    <property type="term" value="P:fatty acid biosynthetic process"/>
    <property type="evidence" value="ECO:0000318"/>
    <property type="project" value="GO_Central"/>
</dbReference>
<dbReference type="InterPro" id="IPR034733">
    <property type="entry name" value="AcCoA_carboxyl_beta"/>
</dbReference>
<keyword evidence="10" id="KW-1185">Reference proteome</keyword>
<feature type="region of interest" description="Disordered" evidence="7">
    <location>
        <begin position="25"/>
        <end position="48"/>
    </location>
</feature>
<dbReference type="OMA" id="YISCVRH"/>
<keyword evidence="4" id="KW-0479">Metal-binding</keyword>
<dbReference type="AlphaFoldDB" id="A0A251VEQ8"/>
<evidence type="ECO:0000313" key="10">
    <source>
        <dbReference type="Proteomes" id="UP000215914"/>
    </source>
</evidence>
<evidence type="ECO:0000256" key="6">
    <source>
        <dbReference type="ARBA" id="ARBA00022840"/>
    </source>
</evidence>
<feature type="compositionally biased region" description="Basic and acidic residues" evidence="7">
    <location>
        <begin position="35"/>
        <end position="47"/>
    </location>
</feature>
<evidence type="ECO:0000256" key="3">
    <source>
        <dbReference type="ARBA" id="ARBA00022741"/>
    </source>
</evidence>
<dbReference type="Gene3D" id="3.90.226.10">
    <property type="entry name" value="2-enoyl-CoA Hydratase, Chain A, domain 1"/>
    <property type="match status" value="1"/>
</dbReference>
<dbReference type="PROSITE" id="PS50980">
    <property type="entry name" value="COA_CT_NTER"/>
    <property type="match status" value="1"/>
</dbReference>
<keyword evidence="4" id="KW-0863">Zinc-finger</keyword>
<comment type="subunit">
    <text evidence="1">Acetyl-CoA carboxylase is a heterohexamer composed of biotin carboxyl carrier protein, biotin carboxylase and 2 subunits each of ACCase subunit alpha and ACCase plastid-coded subunit beta (accD).</text>
</comment>
<dbReference type="GO" id="GO:0009317">
    <property type="term" value="C:acetyl-CoA carboxylase complex"/>
    <property type="evidence" value="ECO:0007669"/>
    <property type="project" value="InterPro"/>
</dbReference>
<accession>A0A251VEQ8</accession>
<protein>
    <submittedName>
        <fullName evidence="9">Putative acetyl-coenzyme A carboxylase carboxyl transferase subunit beta protein</fullName>
    </submittedName>
</protein>
<name>A0A251VEQ8_HELAN</name>